<dbReference type="Proteomes" id="UP000290365">
    <property type="component" value="Chromosome"/>
</dbReference>
<dbReference type="OrthoDB" id="9808017at2"/>
<dbReference type="PANTHER" id="PTHR33169:SF14">
    <property type="entry name" value="TRANSCRIPTIONAL REGULATOR RV3488"/>
    <property type="match status" value="1"/>
</dbReference>
<evidence type="ECO:0000313" key="3">
    <source>
        <dbReference type="Proteomes" id="UP000290365"/>
    </source>
</evidence>
<dbReference type="AlphaFoldDB" id="A0A4V0YZ35"/>
<dbReference type="InterPro" id="IPR052509">
    <property type="entry name" value="Metal_resp_DNA-bind_regulator"/>
</dbReference>
<dbReference type="PANTHER" id="PTHR33169">
    <property type="entry name" value="PADR-FAMILY TRANSCRIPTIONAL REGULATOR"/>
    <property type="match status" value="1"/>
</dbReference>
<protein>
    <submittedName>
        <fullName evidence="2">PadR family transcriptional regulator</fullName>
    </submittedName>
</protein>
<dbReference type="Pfam" id="PF03551">
    <property type="entry name" value="PadR"/>
    <property type="match status" value="1"/>
</dbReference>
<reference evidence="2 3" key="1">
    <citation type="submission" date="2019-01" db="EMBL/GenBank/DDBJ databases">
        <title>Ktedonosporobacter rubrisoli SCAWS-G2.</title>
        <authorList>
            <person name="Huang Y."/>
            <person name="Yan B."/>
        </authorList>
    </citation>
    <scope>NUCLEOTIDE SEQUENCE [LARGE SCALE GENOMIC DNA]</scope>
    <source>
        <strain evidence="2 3">SCAWS-G2</strain>
    </source>
</reference>
<dbReference type="KEGG" id="kbs:EPA93_21000"/>
<dbReference type="EMBL" id="CP035758">
    <property type="protein sequence ID" value="QBD78341.1"/>
    <property type="molecule type" value="Genomic_DNA"/>
</dbReference>
<name>A0A4V0YZ35_KTERU</name>
<dbReference type="Gene3D" id="1.10.10.10">
    <property type="entry name" value="Winged helix-like DNA-binding domain superfamily/Winged helix DNA-binding domain"/>
    <property type="match status" value="1"/>
</dbReference>
<evidence type="ECO:0000259" key="1">
    <source>
        <dbReference type="Pfam" id="PF03551"/>
    </source>
</evidence>
<dbReference type="RefSeq" id="WP_129889394.1">
    <property type="nucleotide sequence ID" value="NZ_CP035758.1"/>
</dbReference>
<dbReference type="SUPFAM" id="SSF46785">
    <property type="entry name" value="Winged helix' DNA-binding domain"/>
    <property type="match status" value="1"/>
</dbReference>
<evidence type="ECO:0000313" key="2">
    <source>
        <dbReference type="EMBL" id="QBD78341.1"/>
    </source>
</evidence>
<dbReference type="InterPro" id="IPR036388">
    <property type="entry name" value="WH-like_DNA-bd_sf"/>
</dbReference>
<gene>
    <name evidence="2" type="ORF">EPA93_21000</name>
</gene>
<sequence>MSPINRELLKGSIELVLLVLLERGPMYGYQIVKEVKAESSGELQLKEGSLYPALHRLERAGLIEGYWQAREDGTSRRYYQLTSSGQQAAKTRRAEWKRFTTAIEGVLRHG</sequence>
<accession>A0A4V0YZ35</accession>
<dbReference type="InterPro" id="IPR036390">
    <property type="entry name" value="WH_DNA-bd_sf"/>
</dbReference>
<proteinExistence type="predicted"/>
<feature type="domain" description="Transcription regulator PadR N-terminal" evidence="1">
    <location>
        <begin position="17"/>
        <end position="89"/>
    </location>
</feature>
<keyword evidence="3" id="KW-1185">Reference proteome</keyword>
<dbReference type="InterPro" id="IPR005149">
    <property type="entry name" value="Tscrpt_reg_PadR_N"/>
</dbReference>
<organism evidence="2 3">
    <name type="scientific">Ktedonosporobacter rubrisoli</name>
    <dbReference type="NCBI Taxonomy" id="2509675"/>
    <lineage>
        <taxon>Bacteria</taxon>
        <taxon>Bacillati</taxon>
        <taxon>Chloroflexota</taxon>
        <taxon>Ktedonobacteria</taxon>
        <taxon>Ktedonobacterales</taxon>
        <taxon>Ktedonosporobacteraceae</taxon>
        <taxon>Ktedonosporobacter</taxon>
    </lineage>
</organism>